<dbReference type="GO" id="GO:0016301">
    <property type="term" value="F:kinase activity"/>
    <property type="evidence" value="ECO:0007669"/>
    <property type="project" value="InterPro"/>
</dbReference>
<keyword evidence="3" id="KW-1185">Reference proteome</keyword>
<organism evidence="2 3">
    <name type="scientific">Microvirga tunisiensis</name>
    <dbReference type="NCBI Taxonomy" id="2108360"/>
    <lineage>
        <taxon>Bacteria</taxon>
        <taxon>Pseudomonadati</taxon>
        <taxon>Pseudomonadota</taxon>
        <taxon>Alphaproteobacteria</taxon>
        <taxon>Hyphomicrobiales</taxon>
        <taxon>Methylobacteriaceae</taxon>
        <taxon>Microvirga</taxon>
    </lineage>
</organism>
<dbReference type="EMBL" id="VOSK01000170">
    <property type="protein sequence ID" value="MPR28774.1"/>
    <property type="molecule type" value="Genomic_DNA"/>
</dbReference>
<dbReference type="PIRSF" id="PIRSF018297">
    <property type="entry name" value="Doc"/>
    <property type="match status" value="1"/>
</dbReference>
<dbReference type="SUPFAM" id="SSF140931">
    <property type="entry name" value="Fic-like"/>
    <property type="match status" value="1"/>
</dbReference>
<evidence type="ECO:0000313" key="2">
    <source>
        <dbReference type="EMBL" id="MPR28774.1"/>
    </source>
</evidence>
<proteinExistence type="predicted"/>
<dbReference type="PANTHER" id="PTHR39426:SF1">
    <property type="entry name" value="HOMOLOGY TO DEATH-ON-CURING PROTEIN OF PHAGE P1"/>
    <property type="match status" value="1"/>
</dbReference>
<sequence>MAPTWILKSTVLALHDEQIAEHGGLPGIKDEGLLESALARPENLHAYGTPDIIELAAAYGFGIARNHAFVDGNKRTSMVVTELFLDLNGQELTATDAEVVRVWMALADSQSDMTEAKFTEWLREKVVEYQPTIVYPDDPRE</sequence>
<name>A0A5N7MRP1_9HYPH</name>
<accession>A0A5N7MRP1</accession>
<evidence type="ECO:0000259" key="1">
    <source>
        <dbReference type="PROSITE" id="PS51459"/>
    </source>
</evidence>
<evidence type="ECO:0000313" key="3">
    <source>
        <dbReference type="Proteomes" id="UP000403266"/>
    </source>
</evidence>
<dbReference type="InterPro" id="IPR053737">
    <property type="entry name" value="Type_II_TA_Toxin"/>
</dbReference>
<feature type="domain" description="Fido" evidence="1">
    <location>
        <begin position="6"/>
        <end position="124"/>
    </location>
</feature>
<dbReference type="PANTHER" id="PTHR39426">
    <property type="entry name" value="HOMOLOGY TO DEATH-ON-CURING PROTEIN OF PHAGE P1"/>
    <property type="match status" value="1"/>
</dbReference>
<dbReference type="RefSeq" id="WP_152715316.1">
    <property type="nucleotide sequence ID" value="NZ_VOSJ01000180.1"/>
</dbReference>
<protein>
    <submittedName>
        <fullName evidence="2">Type II toxin-antitoxin system death-on-curing family toxin</fullName>
    </submittedName>
</protein>
<dbReference type="InterPro" id="IPR006440">
    <property type="entry name" value="Doc"/>
</dbReference>
<dbReference type="PROSITE" id="PS51459">
    <property type="entry name" value="FIDO"/>
    <property type="match status" value="1"/>
</dbReference>
<comment type="caution">
    <text evidence="2">The sequence shown here is derived from an EMBL/GenBank/DDBJ whole genome shotgun (WGS) entry which is preliminary data.</text>
</comment>
<gene>
    <name evidence="2" type="ORF">FS320_27455</name>
</gene>
<dbReference type="InterPro" id="IPR003812">
    <property type="entry name" value="Fido"/>
</dbReference>
<dbReference type="NCBIfam" id="TIGR01550">
    <property type="entry name" value="DOC_P1"/>
    <property type="match status" value="1"/>
</dbReference>
<dbReference type="Gene3D" id="1.20.120.1870">
    <property type="entry name" value="Fic/DOC protein, Fido domain"/>
    <property type="match status" value="1"/>
</dbReference>
<reference evidence="2 3" key="1">
    <citation type="journal article" date="2019" name="Syst. Appl. Microbiol.">
        <title>Microvirga tunisiensis sp. nov., a root nodule symbiotic bacterium isolated from Lupinus micranthus and L. luteus grown in Northern Tunisia.</title>
        <authorList>
            <person name="Msaddak A."/>
            <person name="Rejili M."/>
            <person name="Duran D."/>
            <person name="Mars M."/>
            <person name="Palacios J.M."/>
            <person name="Ruiz-Argueso T."/>
            <person name="Rey L."/>
            <person name="Imperial J."/>
        </authorList>
    </citation>
    <scope>NUCLEOTIDE SEQUENCE [LARGE SCALE GENOMIC DNA]</scope>
    <source>
        <strain evidence="2 3">Lmie10</strain>
    </source>
</reference>
<dbReference type="Proteomes" id="UP000403266">
    <property type="component" value="Unassembled WGS sequence"/>
</dbReference>
<dbReference type="OrthoDB" id="9802752at2"/>
<dbReference type="Pfam" id="PF02661">
    <property type="entry name" value="Fic"/>
    <property type="match status" value="1"/>
</dbReference>
<dbReference type="AlphaFoldDB" id="A0A5N7MRP1"/>
<dbReference type="InterPro" id="IPR036597">
    <property type="entry name" value="Fido-like_dom_sf"/>
</dbReference>